<keyword evidence="2" id="KW-0472">Membrane</keyword>
<dbReference type="AlphaFoldDB" id="A0A1P8F864"/>
<evidence type="ECO:0000313" key="4">
    <source>
        <dbReference type="Proteomes" id="UP000185934"/>
    </source>
</evidence>
<dbReference type="EMBL" id="CP018258">
    <property type="protein sequence ID" value="APV44623.1"/>
    <property type="molecule type" value="Genomic_DNA"/>
</dbReference>
<protein>
    <submittedName>
        <fullName evidence="3">Uncharacterized protein</fullName>
    </submittedName>
</protein>
<keyword evidence="2" id="KW-1133">Transmembrane helix</keyword>
<dbReference type="OrthoDB" id="158964at2"/>
<organism evidence="3 4">
    <name type="scientific">Dehalogenimonas formicexedens</name>
    <dbReference type="NCBI Taxonomy" id="1839801"/>
    <lineage>
        <taxon>Bacteria</taxon>
        <taxon>Bacillati</taxon>
        <taxon>Chloroflexota</taxon>
        <taxon>Dehalococcoidia</taxon>
        <taxon>Dehalococcoidales</taxon>
        <taxon>Dehalococcoidaceae</taxon>
        <taxon>Dehalogenimonas</taxon>
    </lineage>
</organism>
<gene>
    <name evidence="3" type="ORF">Dform_01295</name>
</gene>
<evidence type="ECO:0000256" key="2">
    <source>
        <dbReference type="SAM" id="Phobius"/>
    </source>
</evidence>
<accession>A0A1P8F864</accession>
<reference evidence="4" key="1">
    <citation type="submission" date="2016-11" db="EMBL/GenBank/DDBJ databases">
        <title>Dehalogenimonas formicexedens sp. nov., a chlorinated alkane respiring bacterium isolated from contaminated groundwater.</title>
        <authorList>
            <person name="Key T.A."/>
            <person name="Bowman K.S."/>
            <person name="Lee I."/>
            <person name="Chun J."/>
            <person name="Albuquerque L."/>
            <person name="da Costa M.S."/>
            <person name="Rainey F.A."/>
            <person name="Moe W.M."/>
        </authorList>
    </citation>
    <scope>NUCLEOTIDE SEQUENCE [LARGE SCALE GENOMIC DNA]</scope>
    <source>
        <strain evidence="4">NSZ-14</strain>
    </source>
</reference>
<dbReference type="RefSeq" id="WP_076004289.1">
    <property type="nucleotide sequence ID" value="NZ_CP018258.1"/>
</dbReference>
<evidence type="ECO:0000313" key="3">
    <source>
        <dbReference type="EMBL" id="APV44623.1"/>
    </source>
</evidence>
<keyword evidence="4" id="KW-1185">Reference proteome</keyword>
<dbReference type="Proteomes" id="UP000185934">
    <property type="component" value="Chromosome"/>
</dbReference>
<keyword evidence="1" id="KW-0175">Coiled coil</keyword>
<dbReference type="KEGG" id="dfo:Dform_01295"/>
<keyword evidence="2" id="KW-0812">Transmembrane</keyword>
<dbReference type="STRING" id="1839801.Dform_01295"/>
<proteinExistence type="predicted"/>
<name>A0A1P8F864_9CHLR</name>
<evidence type="ECO:0000256" key="1">
    <source>
        <dbReference type="SAM" id="Coils"/>
    </source>
</evidence>
<feature type="coiled-coil region" evidence="1">
    <location>
        <begin position="55"/>
        <end position="82"/>
    </location>
</feature>
<sequence length="198" mass="21078">MKISKAFISVLFLGLIAIGAGLLYTMYQKELDRQSTLNDTLNSTSALLPPIQANITKAQADLAAAQAKVAAAQANLQAYKAKFPTPPPVAAIQSIDYGEKLFILAANNTLNLTEFSASGPDKVTIDKIAYQKTVMVIKVSGAIERINDFVGNLETGTAYLTATIDSVDITFYTEFDTELGAVPPPDATITISLMALEG</sequence>
<feature type="transmembrane region" description="Helical" evidence="2">
    <location>
        <begin position="6"/>
        <end position="27"/>
    </location>
</feature>